<comment type="caution">
    <text evidence="2">The sequence shown here is derived from an EMBL/GenBank/DDBJ whole genome shotgun (WGS) entry which is preliminary data.</text>
</comment>
<protein>
    <submittedName>
        <fullName evidence="2">Uncharacterized protein</fullName>
    </submittedName>
</protein>
<reference evidence="2 3" key="1">
    <citation type="submission" date="2024-02" db="EMBL/GenBank/DDBJ databases">
        <title>A draft genome for the cacao thread blight pathogen Marasmius crinis-equi.</title>
        <authorList>
            <person name="Cohen S.P."/>
            <person name="Baruah I.K."/>
            <person name="Amoako-Attah I."/>
            <person name="Bukari Y."/>
            <person name="Meinhardt L.W."/>
            <person name="Bailey B.A."/>
        </authorList>
    </citation>
    <scope>NUCLEOTIDE SEQUENCE [LARGE SCALE GENOMIC DNA]</scope>
    <source>
        <strain evidence="2 3">GH-76</strain>
    </source>
</reference>
<feature type="region of interest" description="Disordered" evidence="1">
    <location>
        <begin position="1"/>
        <end position="20"/>
    </location>
</feature>
<accession>A0ABR3EPN1</accession>
<gene>
    <name evidence="2" type="ORF">V5O48_017179</name>
</gene>
<feature type="compositionally biased region" description="Polar residues" evidence="1">
    <location>
        <begin position="1"/>
        <end position="15"/>
    </location>
</feature>
<dbReference type="Proteomes" id="UP001465976">
    <property type="component" value="Unassembled WGS sequence"/>
</dbReference>
<evidence type="ECO:0000256" key="1">
    <source>
        <dbReference type="SAM" id="MobiDB-lite"/>
    </source>
</evidence>
<keyword evidence="3" id="KW-1185">Reference proteome</keyword>
<proteinExistence type="predicted"/>
<organism evidence="2 3">
    <name type="scientific">Marasmius crinis-equi</name>
    <dbReference type="NCBI Taxonomy" id="585013"/>
    <lineage>
        <taxon>Eukaryota</taxon>
        <taxon>Fungi</taxon>
        <taxon>Dikarya</taxon>
        <taxon>Basidiomycota</taxon>
        <taxon>Agaricomycotina</taxon>
        <taxon>Agaricomycetes</taxon>
        <taxon>Agaricomycetidae</taxon>
        <taxon>Agaricales</taxon>
        <taxon>Marasmiineae</taxon>
        <taxon>Marasmiaceae</taxon>
        <taxon>Marasmius</taxon>
    </lineage>
</organism>
<evidence type="ECO:0000313" key="3">
    <source>
        <dbReference type="Proteomes" id="UP001465976"/>
    </source>
</evidence>
<name>A0ABR3EPN1_9AGAR</name>
<evidence type="ECO:0000313" key="2">
    <source>
        <dbReference type="EMBL" id="KAL0564858.1"/>
    </source>
</evidence>
<sequence>MVTTTLPATPPTESSPKPVAIHSPLVSTTSTCHMLNPSEQAAPPTQTESDCMQTHIDINQIASMAFGSVASGSYDKFFYFSTPAVSSMSHGLDGSFDNSRSFDTSCATFANVSNTISPHLTGTRSSCFYHPRAPSPTLPYGILTPFNNQPEHLSGASAAAYATPIYSHSSHVDFGFSSGTTYPNASTAWNPHLPSSSLPYSQAITLPPILPLRQTIYSLPSLNSNLSTFKELRGWNTTIAPSLNVEAQGEGYI</sequence>
<dbReference type="EMBL" id="JBAHYK010002544">
    <property type="protein sequence ID" value="KAL0564858.1"/>
    <property type="molecule type" value="Genomic_DNA"/>
</dbReference>